<feature type="transmembrane region" description="Helical" evidence="15">
    <location>
        <begin position="83"/>
        <end position="100"/>
    </location>
</feature>
<dbReference type="EMBL" id="JACBYV010000001">
    <property type="protein sequence ID" value="NYH72293.1"/>
    <property type="molecule type" value="Genomic_DNA"/>
</dbReference>
<evidence type="ECO:0000313" key="16">
    <source>
        <dbReference type="EMBL" id="NYH72293.1"/>
    </source>
</evidence>
<dbReference type="PANTHER" id="PTHR40255:SF1">
    <property type="entry name" value="PROTOPORPHYRINOGEN IX OXIDASE"/>
    <property type="match status" value="1"/>
</dbReference>
<dbReference type="PIRSF" id="PIRSF004638">
    <property type="entry name" value="UCP004638"/>
    <property type="match status" value="1"/>
</dbReference>
<dbReference type="AlphaFoldDB" id="A0A7Z0BPN7"/>
<dbReference type="GO" id="GO:0046872">
    <property type="term" value="F:metal ion binding"/>
    <property type="evidence" value="ECO:0007669"/>
    <property type="project" value="UniProtKB-UniRule"/>
</dbReference>
<evidence type="ECO:0000256" key="12">
    <source>
        <dbReference type="ARBA" id="ARBA00023136"/>
    </source>
</evidence>
<dbReference type="GO" id="GO:0005886">
    <property type="term" value="C:plasma membrane"/>
    <property type="evidence" value="ECO:0007669"/>
    <property type="project" value="UniProtKB-SubCell"/>
</dbReference>
<name>A0A7Z0BPN7_9GAMM</name>
<dbReference type="Pfam" id="PF03653">
    <property type="entry name" value="UPF0093"/>
    <property type="match status" value="1"/>
</dbReference>
<dbReference type="EC" id="1.3.99.-" evidence="14"/>
<keyword evidence="5 14" id="KW-1003">Cell membrane</keyword>
<dbReference type="UniPathway" id="UPA00251">
    <property type="reaction ID" value="UER00324"/>
</dbReference>
<gene>
    <name evidence="16" type="ORF">FHR27_000903</name>
</gene>
<protein>
    <recommendedName>
        <fullName evidence="4 14">Protoporphyrinogen IX oxidase</fullName>
        <ecNumber evidence="14">1.3.99.-</ecNumber>
    </recommendedName>
</protein>
<evidence type="ECO:0000256" key="9">
    <source>
        <dbReference type="ARBA" id="ARBA00022989"/>
    </source>
</evidence>
<keyword evidence="17" id="KW-1185">Reference proteome</keyword>
<evidence type="ECO:0000256" key="4">
    <source>
        <dbReference type="ARBA" id="ARBA00017504"/>
    </source>
</evidence>
<evidence type="ECO:0000256" key="2">
    <source>
        <dbReference type="ARBA" id="ARBA00005073"/>
    </source>
</evidence>
<evidence type="ECO:0000256" key="10">
    <source>
        <dbReference type="ARBA" id="ARBA00023002"/>
    </source>
</evidence>
<keyword evidence="9 15" id="KW-1133">Transmembrane helix</keyword>
<reference evidence="16 17" key="1">
    <citation type="submission" date="2020-07" db="EMBL/GenBank/DDBJ databases">
        <title>Genomic analyses of the natural microbiome of Caenorhabditis elegans.</title>
        <authorList>
            <person name="Samuel B."/>
        </authorList>
    </citation>
    <scope>NUCLEOTIDE SEQUENCE [LARGE SCALE GENOMIC DNA]</scope>
    <source>
        <strain evidence="16 17">BIGb0408</strain>
    </source>
</reference>
<comment type="similarity">
    <text evidence="3 14">Belongs to the HemJ family.</text>
</comment>
<feature type="transmembrane region" description="Helical" evidence="15">
    <location>
        <begin position="12"/>
        <end position="34"/>
    </location>
</feature>
<evidence type="ECO:0000256" key="13">
    <source>
        <dbReference type="ARBA" id="ARBA00048390"/>
    </source>
</evidence>
<keyword evidence="7 15" id="KW-0812">Transmembrane</keyword>
<proteinExistence type="inferred from homology"/>
<organism evidence="16 17">
    <name type="scientific">Phytopseudomonas flavescens</name>
    <dbReference type="NCBI Taxonomy" id="29435"/>
    <lineage>
        <taxon>Bacteria</taxon>
        <taxon>Pseudomonadati</taxon>
        <taxon>Pseudomonadota</taxon>
        <taxon>Gammaproteobacteria</taxon>
        <taxon>Pseudomonadales</taxon>
        <taxon>Pseudomonadaceae</taxon>
        <taxon>Phytopseudomonas</taxon>
    </lineage>
</organism>
<comment type="function">
    <text evidence="14">Catalyzes the oxidation of protoporphyrinogen IX to protoporphyrin IX.</text>
</comment>
<dbReference type="InterPro" id="IPR005265">
    <property type="entry name" value="HemJ-like"/>
</dbReference>
<dbReference type="Proteomes" id="UP000578688">
    <property type="component" value="Unassembled WGS sequence"/>
</dbReference>
<keyword evidence="8 14" id="KW-0479">Metal-binding</keyword>
<evidence type="ECO:0000256" key="11">
    <source>
        <dbReference type="ARBA" id="ARBA00023004"/>
    </source>
</evidence>
<feature type="transmembrane region" description="Helical" evidence="15">
    <location>
        <begin position="121"/>
        <end position="139"/>
    </location>
</feature>
<accession>A0A7Z0BPN7</accession>
<dbReference type="RefSeq" id="WP_179537921.1">
    <property type="nucleotide sequence ID" value="NZ_JACBYV010000001.1"/>
</dbReference>
<keyword evidence="10" id="KW-0560">Oxidoreductase</keyword>
<evidence type="ECO:0000256" key="5">
    <source>
        <dbReference type="ARBA" id="ARBA00022475"/>
    </source>
</evidence>
<evidence type="ECO:0000256" key="7">
    <source>
        <dbReference type="ARBA" id="ARBA00022692"/>
    </source>
</evidence>
<evidence type="ECO:0000256" key="8">
    <source>
        <dbReference type="ARBA" id="ARBA00022723"/>
    </source>
</evidence>
<dbReference type="PANTHER" id="PTHR40255">
    <property type="entry name" value="UPF0093 MEMBRANE PROTEIN SLR1790"/>
    <property type="match status" value="1"/>
</dbReference>
<evidence type="ECO:0000256" key="6">
    <source>
        <dbReference type="ARBA" id="ARBA00022617"/>
    </source>
</evidence>
<feature type="transmembrane region" description="Helical" evidence="15">
    <location>
        <begin position="55"/>
        <end position="77"/>
    </location>
</feature>
<sequence length="142" mass="15622">MLYLTLKTFHIFFVLLWIAGLLMQAFILLVSRTLPGPPMPEERSTLRLLIKWNRFITTPAMVFALSSGVGIGTIAGWFGNGWLSAKIAIVMLLAGIHGVQAGKLRRMLTVGNTHTGFDPRVLLPVILGAPLVIVFLVILKPF</sequence>
<comment type="caution">
    <text evidence="16">The sequence shown here is derived from an EMBL/GenBank/DDBJ whole genome shotgun (WGS) entry which is preliminary data.</text>
</comment>
<dbReference type="GO" id="GO:0070818">
    <property type="term" value="F:protoporphyrinogen oxidase activity"/>
    <property type="evidence" value="ECO:0007669"/>
    <property type="project" value="UniProtKB-UniRule"/>
</dbReference>
<evidence type="ECO:0000256" key="14">
    <source>
        <dbReference type="PIRNR" id="PIRNR004638"/>
    </source>
</evidence>
<comment type="pathway">
    <text evidence="2 14">Porphyrin-containing compound metabolism; protoporphyrin-IX biosynthesis; protoporphyrin-IX from protoporphyrinogen-IX: step 1/1.</text>
</comment>
<evidence type="ECO:0000256" key="3">
    <source>
        <dbReference type="ARBA" id="ARBA00006501"/>
    </source>
</evidence>
<comment type="subcellular location">
    <subcellularLocation>
        <location evidence="1">Cell membrane</location>
        <topology evidence="1">Multi-pass membrane protein</topology>
    </subcellularLocation>
</comment>
<dbReference type="GO" id="GO:0006782">
    <property type="term" value="P:protoporphyrinogen IX biosynthetic process"/>
    <property type="evidence" value="ECO:0007669"/>
    <property type="project" value="UniProtKB-UniRule"/>
</dbReference>
<evidence type="ECO:0000256" key="15">
    <source>
        <dbReference type="SAM" id="Phobius"/>
    </source>
</evidence>
<keyword evidence="11 14" id="KW-0408">Iron</keyword>
<evidence type="ECO:0000313" key="17">
    <source>
        <dbReference type="Proteomes" id="UP000578688"/>
    </source>
</evidence>
<comment type="cofactor">
    <cofactor evidence="14">
        <name>heme b</name>
        <dbReference type="ChEBI" id="CHEBI:60344"/>
    </cofactor>
    <text evidence="14">Binds 1 heme b (iron(II)-protoporphyrin IX) group per subunit.</text>
</comment>
<comment type="catalytic activity">
    <reaction evidence="13 14">
        <text>protoporphyrinogen IX + 3 A = protoporphyrin IX + 3 AH2</text>
        <dbReference type="Rhea" id="RHEA:62000"/>
        <dbReference type="ChEBI" id="CHEBI:13193"/>
        <dbReference type="ChEBI" id="CHEBI:17499"/>
        <dbReference type="ChEBI" id="CHEBI:57306"/>
        <dbReference type="ChEBI" id="CHEBI:57307"/>
    </reaction>
</comment>
<keyword evidence="12 14" id="KW-0472">Membrane</keyword>
<keyword evidence="6 14" id="KW-0349">Heme</keyword>
<evidence type="ECO:0000256" key="1">
    <source>
        <dbReference type="ARBA" id="ARBA00004651"/>
    </source>
</evidence>